<evidence type="ECO:0000313" key="1">
    <source>
        <dbReference type="EMBL" id="EAY10845.1"/>
    </source>
</evidence>
<dbReference type="VEuPathDB" id="TrichDB:TVAG_258470"/>
<organism evidence="1 2">
    <name type="scientific">Trichomonas vaginalis (strain ATCC PRA-98 / G3)</name>
    <dbReference type="NCBI Taxonomy" id="412133"/>
    <lineage>
        <taxon>Eukaryota</taxon>
        <taxon>Metamonada</taxon>
        <taxon>Parabasalia</taxon>
        <taxon>Trichomonadida</taxon>
        <taxon>Trichomonadidae</taxon>
        <taxon>Trichomonas</taxon>
    </lineage>
</organism>
<keyword evidence="2" id="KW-1185">Reference proteome</keyword>
<gene>
    <name evidence="1" type="ORF">TVAG_258470</name>
</gene>
<reference evidence="1" key="2">
    <citation type="journal article" date="2007" name="Science">
        <title>Draft genome sequence of the sexually transmitted pathogen Trichomonas vaginalis.</title>
        <authorList>
            <person name="Carlton J.M."/>
            <person name="Hirt R.P."/>
            <person name="Silva J.C."/>
            <person name="Delcher A.L."/>
            <person name="Schatz M."/>
            <person name="Zhao Q."/>
            <person name="Wortman J.R."/>
            <person name="Bidwell S.L."/>
            <person name="Alsmark U.C.M."/>
            <person name="Besteiro S."/>
            <person name="Sicheritz-Ponten T."/>
            <person name="Noel C.J."/>
            <person name="Dacks J.B."/>
            <person name="Foster P.G."/>
            <person name="Simillion C."/>
            <person name="Van de Peer Y."/>
            <person name="Miranda-Saavedra D."/>
            <person name="Barton G.J."/>
            <person name="Westrop G.D."/>
            <person name="Mueller S."/>
            <person name="Dessi D."/>
            <person name="Fiori P.L."/>
            <person name="Ren Q."/>
            <person name="Paulsen I."/>
            <person name="Zhang H."/>
            <person name="Bastida-Corcuera F.D."/>
            <person name="Simoes-Barbosa A."/>
            <person name="Brown M.T."/>
            <person name="Hayes R.D."/>
            <person name="Mukherjee M."/>
            <person name="Okumura C.Y."/>
            <person name="Schneider R."/>
            <person name="Smith A.J."/>
            <person name="Vanacova S."/>
            <person name="Villalvazo M."/>
            <person name="Haas B.J."/>
            <person name="Pertea M."/>
            <person name="Feldblyum T.V."/>
            <person name="Utterback T.R."/>
            <person name="Shu C.L."/>
            <person name="Osoegawa K."/>
            <person name="de Jong P.J."/>
            <person name="Hrdy I."/>
            <person name="Horvathova L."/>
            <person name="Zubacova Z."/>
            <person name="Dolezal P."/>
            <person name="Malik S.B."/>
            <person name="Logsdon J.M. Jr."/>
            <person name="Henze K."/>
            <person name="Gupta A."/>
            <person name="Wang C.C."/>
            <person name="Dunne R.L."/>
            <person name="Upcroft J.A."/>
            <person name="Upcroft P."/>
            <person name="White O."/>
            <person name="Salzberg S.L."/>
            <person name="Tang P."/>
            <person name="Chiu C.-H."/>
            <person name="Lee Y.-S."/>
            <person name="Embley T.M."/>
            <person name="Coombs G.H."/>
            <person name="Mottram J.C."/>
            <person name="Tachezy J."/>
            <person name="Fraser-Liggett C.M."/>
            <person name="Johnson P.J."/>
        </authorList>
    </citation>
    <scope>NUCLEOTIDE SEQUENCE [LARGE SCALE GENOMIC DNA]</scope>
    <source>
        <strain evidence="1">G3</strain>
    </source>
</reference>
<name>A2E951_TRIV3</name>
<dbReference type="PANTHER" id="PTHR24159:SF5">
    <property type="entry name" value="ANK_REP_REGION DOMAIN-CONTAINING PROTEIN"/>
    <property type="match status" value="1"/>
</dbReference>
<reference evidence="1" key="1">
    <citation type="submission" date="2006-10" db="EMBL/GenBank/DDBJ databases">
        <authorList>
            <person name="Amadeo P."/>
            <person name="Zhao Q."/>
            <person name="Wortman J."/>
            <person name="Fraser-Liggett C."/>
            <person name="Carlton J."/>
        </authorList>
    </citation>
    <scope>NUCLEOTIDE SEQUENCE</scope>
    <source>
        <strain evidence="1">G3</strain>
    </source>
</reference>
<dbReference type="InParanoid" id="A2E951"/>
<dbReference type="KEGG" id="tva:4768782"/>
<dbReference type="AlphaFoldDB" id="A2E951"/>
<dbReference type="EMBL" id="DS113331">
    <property type="protein sequence ID" value="EAY10845.1"/>
    <property type="molecule type" value="Genomic_DNA"/>
</dbReference>
<dbReference type="Proteomes" id="UP000001542">
    <property type="component" value="Unassembled WGS sequence"/>
</dbReference>
<dbReference type="VEuPathDB" id="TrichDB:TVAGG3_0542490"/>
<evidence type="ECO:0000313" key="2">
    <source>
        <dbReference type="Proteomes" id="UP000001542"/>
    </source>
</evidence>
<accession>A2E951</accession>
<protein>
    <submittedName>
        <fullName evidence="1">Uncharacterized protein</fullName>
    </submittedName>
</protein>
<dbReference type="PANTHER" id="PTHR24159">
    <property type="match status" value="1"/>
</dbReference>
<proteinExistence type="predicted"/>
<sequence length="163" mass="18805">MTTSGQQPIIKSINFSELKPLEVFKYPYQASSILWGVNSSNFSDSISQIADLIKTEKTPIKMALYLIDIFSNMRVKNIAIYAQIYKKLITDFSISVTPSNQRLETLISTDFKFDGSEPQPKKIEEILDVYSKENPLYYITWDKVDELKSKFPNIDVIKNMMKI</sequence>